<evidence type="ECO:0000256" key="10">
    <source>
        <dbReference type="ARBA" id="ARBA00032498"/>
    </source>
</evidence>
<dbReference type="GO" id="GO:0030154">
    <property type="term" value="P:cell differentiation"/>
    <property type="evidence" value="ECO:0007669"/>
    <property type="project" value="UniProtKB-KW"/>
</dbReference>
<feature type="DNA-binding region" description="HMG box" evidence="12">
    <location>
        <begin position="1"/>
        <end position="67"/>
    </location>
</feature>
<evidence type="ECO:0000256" key="9">
    <source>
        <dbReference type="ARBA" id="ARBA00023163"/>
    </source>
</evidence>
<evidence type="ECO:0000256" key="6">
    <source>
        <dbReference type="ARBA" id="ARBA00022928"/>
    </source>
</evidence>
<proteinExistence type="inferred from homology"/>
<dbReference type="AlphaFoldDB" id="A0AAV4J8J4"/>
<feature type="domain" description="HMG box" evidence="14">
    <location>
        <begin position="1"/>
        <end position="67"/>
    </location>
</feature>
<dbReference type="GO" id="GO:0001228">
    <property type="term" value="F:DNA-binding transcription activator activity, RNA polymerase II-specific"/>
    <property type="evidence" value="ECO:0007669"/>
    <property type="project" value="TreeGrafter"/>
</dbReference>
<accession>A0AAV4J8J4</accession>
<protein>
    <recommendedName>
        <fullName evidence="3">Sex-determining region Y protein</fullName>
    </recommendedName>
    <alternativeName>
        <fullName evidence="10">Testis-determining factor</fullName>
    </alternativeName>
</protein>
<dbReference type="PANTHER" id="PTHR10270">
    <property type="entry name" value="SOX TRANSCRIPTION FACTOR"/>
    <property type="match status" value="1"/>
</dbReference>
<evidence type="ECO:0000256" key="8">
    <source>
        <dbReference type="ARBA" id="ARBA00023159"/>
    </source>
</evidence>
<keyword evidence="9" id="KW-0804">Transcription</keyword>
<sequence length="289" mass="32569">MNPFLIWSSQCRRLVSEIFPQVKIDHSLFSKNLGVWWKTLSVEEKNVFRIAKKALDKHHAAAFPDYKYRPEKKATKEANKKLETCTKTKPNMRRKSQSKTSQPQQQQQQNHQVLTPPVEGITVSGPPANLVRAQLQRKQQPKQNMRKNPGMRRDLSLSQGVCYTAVNINDPTPPCYSSRSERSASREPAAKRLSLRPTEEQKQNLPHNTIDPANPVSASTVLPTAGNSPHPLVTPATRNESALRSVSNTSEGHQLFNFIGQRLRFRSLCRKFLSLPPSTRPTAATSCSQ</sequence>
<evidence type="ECO:0000256" key="4">
    <source>
        <dbReference type="ARBA" id="ARBA00022782"/>
    </source>
</evidence>
<keyword evidence="8" id="KW-0010">Activator</keyword>
<dbReference type="GO" id="GO:0000978">
    <property type="term" value="F:RNA polymerase II cis-regulatory region sequence-specific DNA binding"/>
    <property type="evidence" value="ECO:0007669"/>
    <property type="project" value="TreeGrafter"/>
</dbReference>
<dbReference type="EMBL" id="BMAT01003050">
    <property type="protein sequence ID" value="GFS19143.1"/>
    <property type="molecule type" value="Genomic_DNA"/>
</dbReference>
<evidence type="ECO:0000256" key="7">
    <source>
        <dbReference type="ARBA" id="ARBA00023125"/>
    </source>
</evidence>
<dbReference type="InterPro" id="IPR009071">
    <property type="entry name" value="HMG_box_dom"/>
</dbReference>
<keyword evidence="7 12" id="KW-0238">DNA-binding</keyword>
<feature type="region of interest" description="Disordered" evidence="13">
    <location>
        <begin position="169"/>
        <end position="214"/>
    </location>
</feature>
<feature type="compositionally biased region" description="Basic and acidic residues" evidence="13">
    <location>
        <begin position="179"/>
        <end position="190"/>
    </location>
</feature>
<keyword evidence="16" id="KW-1185">Reference proteome</keyword>
<comment type="function">
    <text evidence="11">Transcriptional regulator that controls a genetic switch in male development. It is necessary and sufficient for initiating male sex determination by directing the development of supporting cell precursors (pre-Sertoli cells) as Sertoli rather than granulosa cells. Involved in different aspects of gene regulation including promoter activation or repression. Binds to the DNA consensus sequence 5'-[AT]AACAA[AT]-3'. SRY HMG box recognizes DNA by partial intercalation in the minor groove and promotes DNA bending. Also involved in pre-mRNA splicing. In male adult brain involved in the maintenance of motor functions of dopaminergic neurons.</text>
</comment>
<keyword evidence="12" id="KW-0539">Nucleus</keyword>
<dbReference type="GO" id="GO:0016607">
    <property type="term" value="C:nuclear speck"/>
    <property type="evidence" value="ECO:0007669"/>
    <property type="project" value="UniProtKB-SubCell"/>
</dbReference>
<comment type="caution">
    <text evidence="15">The sequence shown here is derived from an EMBL/GenBank/DDBJ whole genome shotgun (WGS) entry which is preliminary data.</text>
</comment>
<comment type="similarity">
    <text evidence="2">Belongs to the SRY family.</text>
</comment>
<evidence type="ECO:0000256" key="1">
    <source>
        <dbReference type="ARBA" id="ARBA00004324"/>
    </source>
</evidence>
<dbReference type="GO" id="GO:0005516">
    <property type="term" value="F:calmodulin binding"/>
    <property type="evidence" value="ECO:0007669"/>
    <property type="project" value="UniProtKB-KW"/>
</dbReference>
<dbReference type="InterPro" id="IPR036910">
    <property type="entry name" value="HMG_box_dom_sf"/>
</dbReference>
<dbReference type="SUPFAM" id="SSF47095">
    <property type="entry name" value="HMG-box"/>
    <property type="match status" value="1"/>
</dbReference>
<keyword evidence="4" id="KW-0221">Differentiation</keyword>
<evidence type="ECO:0000256" key="3">
    <source>
        <dbReference type="ARBA" id="ARBA00019052"/>
    </source>
</evidence>
<comment type="subcellular location">
    <subcellularLocation>
        <location evidence="1">Nucleus speckle</location>
    </subcellularLocation>
</comment>
<dbReference type="GO" id="GO:0007548">
    <property type="term" value="P:sex differentiation"/>
    <property type="evidence" value="ECO:0007669"/>
    <property type="project" value="UniProtKB-KW"/>
</dbReference>
<dbReference type="PANTHER" id="PTHR10270:SF161">
    <property type="entry name" value="SEX-DETERMINING REGION Y PROTEIN"/>
    <property type="match status" value="1"/>
</dbReference>
<organism evidence="15 16">
    <name type="scientific">Elysia marginata</name>
    <dbReference type="NCBI Taxonomy" id="1093978"/>
    <lineage>
        <taxon>Eukaryota</taxon>
        <taxon>Metazoa</taxon>
        <taxon>Spiralia</taxon>
        <taxon>Lophotrochozoa</taxon>
        <taxon>Mollusca</taxon>
        <taxon>Gastropoda</taxon>
        <taxon>Heterobranchia</taxon>
        <taxon>Euthyneura</taxon>
        <taxon>Panpulmonata</taxon>
        <taxon>Sacoglossa</taxon>
        <taxon>Placobranchoidea</taxon>
        <taxon>Plakobranchidae</taxon>
        <taxon>Elysia</taxon>
    </lineage>
</organism>
<dbReference type="PROSITE" id="PS50118">
    <property type="entry name" value="HMG_BOX_2"/>
    <property type="match status" value="1"/>
</dbReference>
<keyword evidence="5" id="KW-0112">Calmodulin-binding</keyword>
<evidence type="ECO:0000313" key="15">
    <source>
        <dbReference type="EMBL" id="GFS19143.1"/>
    </source>
</evidence>
<evidence type="ECO:0000313" key="16">
    <source>
        <dbReference type="Proteomes" id="UP000762676"/>
    </source>
</evidence>
<reference evidence="15 16" key="1">
    <citation type="journal article" date="2021" name="Elife">
        <title>Chloroplast acquisition without the gene transfer in kleptoplastic sea slugs, Plakobranchus ocellatus.</title>
        <authorList>
            <person name="Maeda T."/>
            <person name="Takahashi S."/>
            <person name="Yoshida T."/>
            <person name="Shimamura S."/>
            <person name="Takaki Y."/>
            <person name="Nagai Y."/>
            <person name="Toyoda A."/>
            <person name="Suzuki Y."/>
            <person name="Arimoto A."/>
            <person name="Ishii H."/>
            <person name="Satoh N."/>
            <person name="Nishiyama T."/>
            <person name="Hasebe M."/>
            <person name="Maruyama T."/>
            <person name="Minagawa J."/>
            <person name="Obokata J."/>
            <person name="Shigenobu S."/>
        </authorList>
    </citation>
    <scope>NUCLEOTIDE SEQUENCE [LARGE SCALE GENOMIC DNA]</scope>
</reference>
<feature type="region of interest" description="Disordered" evidence="13">
    <location>
        <begin position="72"/>
        <end position="112"/>
    </location>
</feature>
<feature type="compositionally biased region" description="Low complexity" evidence="13">
    <location>
        <begin position="98"/>
        <end position="112"/>
    </location>
</feature>
<evidence type="ECO:0000256" key="11">
    <source>
        <dbReference type="ARBA" id="ARBA00045821"/>
    </source>
</evidence>
<name>A0AAV4J8J4_9GAST</name>
<dbReference type="Pfam" id="PF00505">
    <property type="entry name" value="HMG_box"/>
    <property type="match status" value="1"/>
</dbReference>
<dbReference type="Proteomes" id="UP000762676">
    <property type="component" value="Unassembled WGS sequence"/>
</dbReference>
<keyword evidence="6" id="KW-0726">Sexual differentiation</keyword>
<evidence type="ECO:0000259" key="14">
    <source>
        <dbReference type="PROSITE" id="PS50118"/>
    </source>
</evidence>
<evidence type="ECO:0000256" key="5">
    <source>
        <dbReference type="ARBA" id="ARBA00022860"/>
    </source>
</evidence>
<gene>
    <name evidence="15" type="ORF">ElyMa_001538500</name>
</gene>
<feature type="region of interest" description="Disordered" evidence="13">
    <location>
        <begin position="134"/>
        <end position="153"/>
    </location>
</feature>
<evidence type="ECO:0000256" key="2">
    <source>
        <dbReference type="ARBA" id="ARBA00005998"/>
    </source>
</evidence>
<evidence type="ECO:0000256" key="12">
    <source>
        <dbReference type="PROSITE-ProRule" id="PRU00267"/>
    </source>
</evidence>
<dbReference type="InterPro" id="IPR050140">
    <property type="entry name" value="SRY-related_HMG-box_TF-like"/>
</dbReference>
<dbReference type="Gene3D" id="1.10.30.10">
    <property type="entry name" value="High mobility group box domain"/>
    <property type="match status" value="1"/>
</dbReference>
<feature type="compositionally biased region" description="Basic and acidic residues" evidence="13">
    <location>
        <begin position="72"/>
        <end position="86"/>
    </location>
</feature>
<evidence type="ECO:0000256" key="13">
    <source>
        <dbReference type="SAM" id="MobiDB-lite"/>
    </source>
</evidence>